<proteinExistence type="predicted"/>
<name>A0ACC1P0X2_9PEZI</name>
<comment type="caution">
    <text evidence="1">The sequence shown here is derived from an EMBL/GenBank/DDBJ whole genome shotgun (WGS) entry which is preliminary data.</text>
</comment>
<evidence type="ECO:0000313" key="2">
    <source>
        <dbReference type="Proteomes" id="UP001143856"/>
    </source>
</evidence>
<evidence type="ECO:0000313" key="1">
    <source>
        <dbReference type="EMBL" id="KAJ2984841.1"/>
    </source>
</evidence>
<keyword evidence="2" id="KW-1185">Reference proteome</keyword>
<gene>
    <name evidence="1" type="ORF">NUW58_g5846</name>
</gene>
<dbReference type="EMBL" id="JAPDGR010001215">
    <property type="protein sequence ID" value="KAJ2984841.1"/>
    <property type="molecule type" value="Genomic_DNA"/>
</dbReference>
<accession>A0ACC1P0X2</accession>
<protein>
    <submittedName>
        <fullName evidence="1">Uncharacterized protein</fullName>
    </submittedName>
</protein>
<dbReference type="Proteomes" id="UP001143856">
    <property type="component" value="Unassembled WGS sequence"/>
</dbReference>
<reference evidence="1" key="1">
    <citation type="submission" date="2022-10" db="EMBL/GenBank/DDBJ databases">
        <title>Genome Sequence of Xylaria curta.</title>
        <authorList>
            <person name="Buettner E."/>
        </authorList>
    </citation>
    <scope>NUCLEOTIDE SEQUENCE</scope>
    <source>
        <strain evidence="1">Babe10</strain>
    </source>
</reference>
<sequence length="106" mass="11774">MYEIMFDTTPFNNPDYWKNGKQPFVYSFGDPTGYGQHADYLFGWQGDALQRAMDALGTKCASEDCTKVLKIQDGKNAIGCTKPQLAKEDVGSSTWLQTLPGNVQVL</sequence>
<organism evidence="1 2">
    <name type="scientific">Xylaria curta</name>
    <dbReference type="NCBI Taxonomy" id="42375"/>
    <lineage>
        <taxon>Eukaryota</taxon>
        <taxon>Fungi</taxon>
        <taxon>Dikarya</taxon>
        <taxon>Ascomycota</taxon>
        <taxon>Pezizomycotina</taxon>
        <taxon>Sordariomycetes</taxon>
        <taxon>Xylariomycetidae</taxon>
        <taxon>Xylariales</taxon>
        <taxon>Xylariaceae</taxon>
        <taxon>Xylaria</taxon>
    </lineage>
</organism>